<dbReference type="InterPro" id="IPR044081">
    <property type="entry name" value="DUF5776"/>
</dbReference>
<comment type="caution">
    <text evidence="3">The sequence shown here is derived from an EMBL/GenBank/DDBJ whole genome shotgun (WGS) entry which is preliminary data.</text>
</comment>
<dbReference type="Proteomes" id="UP001597189">
    <property type="component" value="Unassembled WGS sequence"/>
</dbReference>
<proteinExistence type="predicted"/>
<protein>
    <submittedName>
        <fullName evidence="3">DUF5776 domain-containing protein</fullName>
    </submittedName>
</protein>
<evidence type="ECO:0000259" key="2">
    <source>
        <dbReference type="Pfam" id="PF19087"/>
    </source>
</evidence>
<gene>
    <name evidence="3" type="ORF">ACFQ44_04520</name>
</gene>
<evidence type="ECO:0000313" key="4">
    <source>
        <dbReference type="Proteomes" id="UP001597189"/>
    </source>
</evidence>
<feature type="domain" description="DUF5776" evidence="2">
    <location>
        <begin position="415"/>
        <end position="481"/>
    </location>
</feature>
<reference evidence="4" key="1">
    <citation type="journal article" date="2019" name="Int. J. Syst. Evol. Microbiol.">
        <title>The Global Catalogue of Microorganisms (GCM) 10K type strain sequencing project: providing services to taxonomists for standard genome sequencing and annotation.</title>
        <authorList>
            <consortium name="The Broad Institute Genomics Platform"/>
            <consortium name="The Broad Institute Genome Sequencing Center for Infectious Disease"/>
            <person name="Wu L."/>
            <person name="Ma J."/>
        </authorList>
    </citation>
    <scope>NUCLEOTIDE SEQUENCE [LARGE SCALE GENOMIC DNA]</scope>
    <source>
        <strain evidence="4">CCM 8979</strain>
    </source>
</reference>
<evidence type="ECO:0000313" key="3">
    <source>
        <dbReference type="EMBL" id="MFD1454951.1"/>
    </source>
</evidence>
<keyword evidence="4" id="KW-1185">Reference proteome</keyword>
<dbReference type="EMBL" id="JBHTOD010000003">
    <property type="protein sequence ID" value="MFD1454951.1"/>
    <property type="molecule type" value="Genomic_DNA"/>
</dbReference>
<feature type="domain" description="DUF5776" evidence="2">
    <location>
        <begin position="344"/>
        <end position="411"/>
    </location>
</feature>
<feature type="region of interest" description="Disordered" evidence="1">
    <location>
        <begin position="315"/>
        <end position="341"/>
    </location>
</feature>
<evidence type="ECO:0000256" key="1">
    <source>
        <dbReference type="SAM" id="MobiDB-lite"/>
    </source>
</evidence>
<sequence>MKKWIKGLLALSVAIGVGMTWNFVWSKNSHNKQTVTPTTSIQADADTVNRIELQPVDERGNEIMEAIEVGLGGTGVKDTDSFSKVLANVANTQDGIDYIDALKYFSLVNNNWGRNREVFGSKLRKQLRNSSTAAFADTLRSNDDERYTLNIGKLETNLKQMVKKGKLDIPFTKSYLEMNILVRRQTVEVPREHSEEKYPYYGIKGTIVDLEYSDIYSSNMTRSADKLVFDGTSPQSEVVRMIANKALRTVTFNYLKASDNSKLLDSELVHGHVADERVYEAPEIKGYVASPAEHKVNFDFQQGESKNFNFEYTETATGNSTDNENTDKKSDNNNVTAAPKPVTPFKVYGKQKLYRYSHANFTNKRRVQAHAKKVKAHAPVFTVVGTTTSSNGAARYQLSDGTHITANSKYVGKLYWNSAYKKLYVTNPKGINTYKSTALGQKVVHVKQGTPLTVKRMAKYNGMTRYQLASGQYISGSKKLVSPTKPKQVKRVKAKTTVRIYKDVNLKKVVKTFKKGSVITVKGWDYSHGNVYHVSGYKRYKVAGGYITANSKYVKIAQ</sequence>
<accession>A0ABW4D2W9</accession>
<name>A0ABW4D2W9_9LACO</name>
<dbReference type="Pfam" id="PF19087">
    <property type="entry name" value="DUF5776"/>
    <property type="match status" value="3"/>
</dbReference>
<feature type="domain" description="DUF5776" evidence="2">
    <location>
        <begin position="488"/>
        <end position="554"/>
    </location>
</feature>
<organism evidence="3 4">
    <name type="scientific">Levilactobacillus lanxiensis</name>
    <dbReference type="NCBI Taxonomy" id="2799568"/>
    <lineage>
        <taxon>Bacteria</taxon>
        <taxon>Bacillati</taxon>
        <taxon>Bacillota</taxon>
        <taxon>Bacilli</taxon>
        <taxon>Lactobacillales</taxon>
        <taxon>Lactobacillaceae</taxon>
        <taxon>Levilactobacillus</taxon>
    </lineage>
</organism>
<dbReference type="RefSeq" id="WP_203644182.1">
    <property type="nucleotide sequence ID" value="NZ_BOLN01000003.1"/>
</dbReference>